<dbReference type="PRINTS" id="PR00126">
    <property type="entry name" value="ATPASEGAMMA"/>
</dbReference>
<keyword evidence="4 10" id="KW-0813">Transport</keyword>
<dbReference type="PANTHER" id="PTHR11693:SF22">
    <property type="entry name" value="ATP SYNTHASE SUBUNIT GAMMA, MITOCHONDRIAL"/>
    <property type="match status" value="1"/>
</dbReference>
<dbReference type="InterPro" id="IPR035968">
    <property type="entry name" value="ATP_synth_F1_ATPase_gsu"/>
</dbReference>
<dbReference type="Gene3D" id="1.10.287.80">
    <property type="entry name" value="ATP synthase, gamma subunit, helix hairpin domain"/>
    <property type="match status" value="1"/>
</dbReference>
<accession>A0A507SHG9</accession>
<keyword evidence="5 10" id="KW-0375">Hydrogen ion transport</keyword>
<dbReference type="PANTHER" id="PTHR11693">
    <property type="entry name" value="ATP SYNTHASE GAMMA CHAIN"/>
    <property type="match status" value="1"/>
</dbReference>
<dbReference type="HAMAP" id="MF_00815">
    <property type="entry name" value="ATP_synth_gamma_bact"/>
    <property type="match status" value="1"/>
</dbReference>
<dbReference type="AlphaFoldDB" id="A0A507SHG9"/>
<keyword evidence="12" id="KW-1185">Reference proteome</keyword>
<dbReference type="OrthoDB" id="9812769at2"/>
<reference evidence="11 12" key="1">
    <citation type="submission" date="2019-03" db="EMBL/GenBank/DDBJ databases">
        <title>Characterization of a novel Mycoplasma cynos real-time PCR assay.</title>
        <authorList>
            <person name="Tallmadge R.L."/>
            <person name="Mitchell P.K."/>
            <person name="Goodman L."/>
        </authorList>
    </citation>
    <scope>NUCLEOTIDE SEQUENCE [LARGE SCALE GENOMIC DNA]</scope>
    <source>
        <strain evidence="11 12">1642</strain>
    </source>
</reference>
<dbReference type="Proteomes" id="UP000320801">
    <property type="component" value="Unassembled WGS sequence"/>
</dbReference>
<comment type="similarity">
    <text evidence="3 10">Belongs to the ATPase gamma chain family.</text>
</comment>
<dbReference type="PROSITE" id="PS00153">
    <property type="entry name" value="ATPASE_GAMMA"/>
    <property type="match status" value="1"/>
</dbReference>
<comment type="subcellular location">
    <subcellularLocation>
        <location evidence="10">Cell membrane</location>
        <topology evidence="10">Peripheral membrane protein</topology>
    </subcellularLocation>
    <subcellularLocation>
        <location evidence="2">Membrane</location>
        <topology evidence="2">Peripheral membrane protein</topology>
    </subcellularLocation>
</comment>
<dbReference type="CDD" id="cd12151">
    <property type="entry name" value="F1-ATPase_gamma"/>
    <property type="match status" value="1"/>
</dbReference>
<proteinExistence type="inferred from homology"/>
<evidence type="ECO:0000256" key="10">
    <source>
        <dbReference type="HAMAP-Rule" id="MF_00815"/>
    </source>
</evidence>
<dbReference type="RefSeq" id="WP_141484175.1">
    <property type="nucleotide sequence ID" value="NZ_SMDN01000018.1"/>
</dbReference>
<dbReference type="GO" id="GO:0046933">
    <property type="term" value="F:proton-transporting ATP synthase activity, rotational mechanism"/>
    <property type="evidence" value="ECO:0007669"/>
    <property type="project" value="UniProtKB-UniRule"/>
</dbReference>
<keyword evidence="8 10" id="KW-0139">CF(1)</keyword>
<evidence type="ECO:0000256" key="9">
    <source>
        <dbReference type="ARBA" id="ARBA00023310"/>
    </source>
</evidence>
<protein>
    <recommendedName>
        <fullName evidence="10">ATP synthase gamma chain</fullName>
    </recommendedName>
    <alternativeName>
        <fullName evidence="10">ATP synthase F1 sector gamma subunit</fullName>
    </alternativeName>
    <alternativeName>
        <fullName evidence="10">F-ATPase gamma subunit</fullName>
    </alternativeName>
</protein>
<dbReference type="NCBIfam" id="TIGR01146">
    <property type="entry name" value="ATPsyn_F1gamma"/>
    <property type="match status" value="1"/>
</dbReference>
<keyword evidence="6 10" id="KW-0406">Ion transport</keyword>
<evidence type="ECO:0000256" key="6">
    <source>
        <dbReference type="ARBA" id="ARBA00023065"/>
    </source>
</evidence>
<dbReference type="InterPro" id="IPR023632">
    <property type="entry name" value="ATP_synth_F1_gsu_CS"/>
</dbReference>
<gene>
    <name evidence="10 11" type="primary">atpG</name>
    <name evidence="11" type="ORF">E1I18_03320</name>
</gene>
<evidence type="ECO:0000256" key="4">
    <source>
        <dbReference type="ARBA" id="ARBA00022448"/>
    </source>
</evidence>
<evidence type="ECO:0000256" key="3">
    <source>
        <dbReference type="ARBA" id="ARBA00007681"/>
    </source>
</evidence>
<evidence type="ECO:0000256" key="8">
    <source>
        <dbReference type="ARBA" id="ARBA00023196"/>
    </source>
</evidence>
<dbReference type="GO" id="GO:0045259">
    <property type="term" value="C:proton-transporting ATP synthase complex"/>
    <property type="evidence" value="ECO:0007669"/>
    <property type="project" value="UniProtKB-KW"/>
</dbReference>
<evidence type="ECO:0000313" key="12">
    <source>
        <dbReference type="Proteomes" id="UP000320801"/>
    </source>
</evidence>
<dbReference type="GO" id="GO:0005886">
    <property type="term" value="C:plasma membrane"/>
    <property type="evidence" value="ECO:0007669"/>
    <property type="project" value="UniProtKB-SubCell"/>
</dbReference>
<sequence>MASLQKIKSRMHTVESIRKITHAMELVSTSKIRKARECFDAVSLYESQVTEVFDIYFHSVDAGEILDFIKRKFSKRKLFIVIATDLGLAGSYNSNIIKLCKSKIGHDDEVILLGTKGISSLSHIYKSQIILQRGWGVQKAKKIAKQLTKLAFDRYINGHVGEINVIYTNFINNLVQQETCFKILPYQSGRDKIKTTNAKQVVEFEPNALQILKDTMPIFVNAKINLALASASLSEYAARRAAMESATQNANDLIKNLNLDYNRKRQSNITQELNEIVSGANAV</sequence>
<evidence type="ECO:0000256" key="1">
    <source>
        <dbReference type="ARBA" id="ARBA00003456"/>
    </source>
</evidence>
<organism evidence="11 12">
    <name type="scientific">Mycoplasmopsis mucosicanis</name>
    <dbReference type="NCBI Taxonomy" id="458208"/>
    <lineage>
        <taxon>Bacteria</taxon>
        <taxon>Bacillati</taxon>
        <taxon>Mycoplasmatota</taxon>
        <taxon>Mycoplasmoidales</taxon>
        <taxon>Metamycoplasmataceae</taxon>
        <taxon>Mycoplasmopsis</taxon>
    </lineage>
</organism>
<evidence type="ECO:0000256" key="7">
    <source>
        <dbReference type="ARBA" id="ARBA00023136"/>
    </source>
</evidence>
<comment type="function">
    <text evidence="1 10">Produces ATP from ADP in the presence of a proton gradient across the membrane. The gamma chain is believed to be important in regulating ATPase activity and the flow of protons through the CF(0) complex.</text>
</comment>
<evidence type="ECO:0000256" key="5">
    <source>
        <dbReference type="ARBA" id="ARBA00022781"/>
    </source>
</evidence>
<dbReference type="GO" id="GO:0005524">
    <property type="term" value="F:ATP binding"/>
    <property type="evidence" value="ECO:0007669"/>
    <property type="project" value="UniProtKB-UniRule"/>
</dbReference>
<dbReference type="SUPFAM" id="SSF52943">
    <property type="entry name" value="ATP synthase (F1-ATPase), gamma subunit"/>
    <property type="match status" value="1"/>
</dbReference>
<dbReference type="Gene3D" id="3.40.1380.10">
    <property type="match status" value="1"/>
</dbReference>
<name>A0A507SHG9_9BACT</name>
<dbReference type="GO" id="GO:0042777">
    <property type="term" value="P:proton motive force-driven plasma membrane ATP synthesis"/>
    <property type="evidence" value="ECO:0007669"/>
    <property type="project" value="UniProtKB-UniRule"/>
</dbReference>
<keyword evidence="10" id="KW-1003">Cell membrane</keyword>
<evidence type="ECO:0000256" key="2">
    <source>
        <dbReference type="ARBA" id="ARBA00004170"/>
    </source>
</evidence>
<keyword evidence="7 10" id="KW-0472">Membrane</keyword>
<comment type="subunit">
    <text evidence="10">F-type ATPases have 2 components, CF(1) - the catalytic core - and CF(0) - the membrane proton channel. CF(1) has five subunits: alpha(3), beta(3), gamma(1), delta(1), epsilon(1). CF(0) has three main subunits: a, b and c.</text>
</comment>
<dbReference type="EMBL" id="SMDN01000018">
    <property type="protein sequence ID" value="TQC51299.1"/>
    <property type="molecule type" value="Genomic_DNA"/>
</dbReference>
<dbReference type="Pfam" id="PF00231">
    <property type="entry name" value="ATP-synt"/>
    <property type="match status" value="1"/>
</dbReference>
<keyword evidence="9 10" id="KW-0066">ATP synthesis</keyword>
<comment type="caution">
    <text evidence="11">The sequence shown here is derived from an EMBL/GenBank/DDBJ whole genome shotgun (WGS) entry which is preliminary data.</text>
</comment>
<dbReference type="InterPro" id="IPR000131">
    <property type="entry name" value="ATP_synth_F1_gsu"/>
</dbReference>
<evidence type="ECO:0000313" key="11">
    <source>
        <dbReference type="EMBL" id="TQC51299.1"/>
    </source>
</evidence>